<dbReference type="EMBL" id="QRAP01000001">
    <property type="protein sequence ID" value="RDK97157.1"/>
    <property type="molecule type" value="Genomic_DNA"/>
</dbReference>
<keyword evidence="1" id="KW-0732">Signal</keyword>
<feature type="compositionally biased region" description="Polar residues" evidence="2">
    <location>
        <begin position="1"/>
        <end position="24"/>
    </location>
</feature>
<dbReference type="Proteomes" id="UP000254848">
    <property type="component" value="Unassembled WGS sequence"/>
</dbReference>
<name>A0A370R410_9GAMM</name>
<proteinExistence type="predicted"/>
<dbReference type="AlphaFoldDB" id="A0A370R410"/>
<reference evidence="3 4" key="1">
    <citation type="submission" date="2018-07" db="EMBL/GenBank/DDBJ databases">
        <title>Genomic Encyclopedia of Type Strains, Phase IV (KMG-IV): sequencing the most valuable type-strain genomes for metagenomic binning, comparative biology and taxonomic classification.</title>
        <authorList>
            <person name="Goeker M."/>
        </authorList>
    </citation>
    <scope>NUCLEOTIDE SEQUENCE [LARGE SCALE GENOMIC DNA]</scope>
    <source>
        <strain evidence="3 4">DSM 103736</strain>
    </source>
</reference>
<evidence type="ECO:0000256" key="2">
    <source>
        <dbReference type="SAM" id="MobiDB-lite"/>
    </source>
</evidence>
<sequence length="94" mass="10660">MAATCSSGSTCVFGSEGGQENSMTKEAARENKEQWDDTRNLRQKVNRRAEKQFDKIDNAIDSEESCDKSLNLNAYWEPNTRRCLDRSTGRPLNP</sequence>
<dbReference type="Pfam" id="PF06932">
    <property type="entry name" value="DUF1283"/>
    <property type="match status" value="1"/>
</dbReference>
<organism evidence="3 4">
    <name type="scientific">Enterobacillus tribolii</name>
    <dbReference type="NCBI Taxonomy" id="1487935"/>
    <lineage>
        <taxon>Bacteria</taxon>
        <taxon>Pseudomonadati</taxon>
        <taxon>Pseudomonadota</taxon>
        <taxon>Gammaproteobacteria</taxon>
        <taxon>Enterobacterales</taxon>
        <taxon>Hafniaceae</taxon>
        <taxon>Enterobacillus</taxon>
    </lineage>
</organism>
<evidence type="ECO:0000313" key="4">
    <source>
        <dbReference type="Proteomes" id="UP000254848"/>
    </source>
</evidence>
<feature type="compositionally biased region" description="Basic and acidic residues" evidence="2">
    <location>
        <begin position="26"/>
        <end position="36"/>
    </location>
</feature>
<dbReference type="NCBIfam" id="NF010180">
    <property type="entry name" value="PRK13659.1"/>
    <property type="match status" value="1"/>
</dbReference>
<evidence type="ECO:0000313" key="3">
    <source>
        <dbReference type="EMBL" id="RDK97157.1"/>
    </source>
</evidence>
<keyword evidence="4" id="KW-1185">Reference proteome</keyword>
<gene>
    <name evidence="3" type="ORF">C8D90_101602</name>
</gene>
<dbReference type="InterPro" id="IPR009700">
    <property type="entry name" value="DUF1283"/>
</dbReference>
<evidence type="ECO:0000256" key="1">
    <source>
        <dbReference type="ARBA" id="ARBA00022729"/>
    </source>
</evidence>
<comment type="caution">
    <text evidence="3">The sequence shown here is derived from an EMBL/GenBank/DDBJ whole genome shotgun (WGS) entry which is preliminary data.</text>
</comment>
<accession>A0A370R410</accession>
<feature type="region of interest" description="Disordered" evidence="2">
    <location>
        <begin position="1"/>
        <end position="36"/>
    </location>
</feature>
<protein>
    <submittedName>
        <fullName evidence="3">Uncharacterized protein DUF1283</fullName>
    </submittedName>
</protein>